<feature type="region of interest" description="Disordered" evidence="1">
    <location>
        <begin position="74"/>
        <end position="140"/>
    </location>
</feature>
<dbReference type="Pfam" id="PF00089">
    <property type="entry name" value="Trypsin"/>
    <property type="match status" value="1"/>
</dbReference>
<reference evidence="5" key="1">
    <citation type="journal article" date="2019" name="Int. J. Syst. Evol. Microbiol.">
        <title>The Global Catalogue of Microorganisms (GCM) 10K type strain sequencing project: providing services to taxonomists for standard genome sequencing and annotation.</title>
        <authorList>
            <consortium name="The Broad Institute Genomics Platform"/>
            <consortium name="The Broad Institute Genome Sequencing Center for Infectious Disease"/>
            <person name="Wu L."/>
            <person name="Ma J."/>
        </authorList>
    </citation>
    <scope>NUCLEOTIDE SEQUENCE [LARGE SCALE GENOMIC DNA]</scope>
    <source>
        <strain evidence="5">JCM 31486</strain>
    </source>
</reference>
<sequence>MATLAAASAVAVTLTAPAAHAITGGTTAGGWNQPLQEVARITIGALQRGCTGTLIAPTWVVTAASCFATDPAQGFQIQPGPPPMPTVVQVGDEASPDKQTMGGGPDPAADLRPVHQLVQHHHHDHRGNDDDHVVEPHLGV</sequence>
<feature type="compositionally biased region" description="Basic and acidic residues" evidence="1">
    <location>
        <begin position="126"/>
        <end position="140"/>
    </location>
</feature>
<feature type="signal peptide" evidence="2">
    <location>
        <begin position="1"/>
        <end position="21"/>
    </location>
</feature>
<dbReference type="GO" id="GO:0016787">
    <property type="term" value="F:hydrolase activity"/>
    <property type="evidence" value="ECO:0007669"/>
    <property type="project" value="UniProtKB-KW"/>
</dbReference>
<evidence type="ECO:0000313" key="5">
    <source>
        <dbReference type="Proteomes" id="UP001597045"/>
    </source>
</evidence>
<feature type="chain" id="PRO_5046322263" evidence="2">
    <location>
        <begin position="22"/>
        <end position="140"/>
    </location>
</feature>
<dbReference type="InterPro" id="IPR001254">
    <property type="entry name" value="Trypsin_dom"/>
</dbReference>
<evidence type="ECO:0000256" key="1">
    <source>
        <dbReference type="SAM" id="MobiDB-lite"/>
    </source>
</evidence>
<feature type="non-terminal residue" evidence="4">
    <location>
        <position position="140"/>
    </location>
</feature>
<dbReference type="EMBL" id="JBHTIS010000533">
    <property type="protein sequence ID" value="MFD1046134.1"/>
    <property type="molecule type" value="Genomic_DNA"/>
</dbReference>
<dbReference type="InterPro" id="IPR009003">
    <property type="entry name" value="Peptidase_S1_PA"/>
</dbReference>
<accession>A0ABW3MA21</accession>
<proteinExistence type="predicted"/>
<evidence type="ECO:0000259" key="3">
    <source>
        <dbReference type="Pfam" id="PF00089"/>
    </source>
</evidence>
<protein>
    <submittedName>
        <fullName evidence="4">Trypsin-like serine protease</fullName>
        <ecNumber evidence="4">3.4.21.-</ecNumber>
    </submittedName>
</protein>
<dbReference type="Gene3D" id="2.40.10.10">
    <property type="entry name" value="Trypsin-like serine proteases"/>
    <property type="match status" value="1"/>
</dbReference>
<organism evidence="4 5">
    <name type="scientific">Kibdelosporangium lantanae</name>
    <dbReference type="NCBI Taxonomy" id="1497396"/>
    <lineage>
        <taxon>Bacteria</taxon>
        <taxon>Bacillati</taxon>
        <taxon>Actinomycetota</taxon>
        <taxon>Actinomycetes</taxon>
        <taxon>Pseudonocardiales</taxon>
        <taxon>Pseudonocardiaceae</taxon>
        <taxon>Kibdelosporangium</taxon>
    </lineage>
</organism>
<dbReference type="Proteomes" id="UP001597045">
    <property type="component" value="Unassembled WGS sequence"/>
</dbReference>
<gene>
    <name evidence="4" type="ORF">ACFQ1S_11450</name>
</gene>
<feature type="domain" description="Peptidase S1" evidence="3">
    <location>
        <begin position="23"/>
        <end position="69"/>
    </location>
</feature>
<dbReference type="SUPFAM" id="SSF50494">
    <property type="entry name" value="Trypsin-like serine proteases"/>
    <property type="match status" value="1"/>
</dbReference>
<evidence type="ECO:0000313" key="4">
    <source>
        <dbReference type="EMBL" id="MFD1046134.1"/>
    </source>
</evidence>
<keyword evidence="2" id="KW-0732">Signal</keyword>
<keyword evidence="4" id="KW-0378">Hydrolase</keyword>
<evidence type="ECO:0000256" key="2">
    <source>
        <dbReference type="SAM" id="SignalP"/>
    </source>
</evidence>
<keyword evidence="5" id="KW-1185">Reference proteome</keyword>
<dbReference type="InterPro" id="IPR043504">
    <property type="entry name" value="Peptidase_S1_PA_chymotrypsin"/>
</dbReference>
<name>A0ABW3MA21_9PSEU</name>
<comment type="caution">
    <text evidence="4">The sequence shown here is derived from an EMBL/GenBank/DDBJ whole genome shotgun (WGS) entry which is preliminary data.</text>
</comment>
<dbReference type="EC" id="3.4.21.-" evidence="4"/>